<evidence type="ECO:0000313" key="9">
    <source>
        <dbReference type="Proteomes" id="UP000762676"/>
    </source>
</evidence>
<dbReference type="InterPro" id="IPR018108">
    <property type="entry name" value="MCP_transmembrane"/>
</dbReference>
<dbReference type="Pfam" id="PF00153">
    <property type="entry name" value="Mito_carr"/>
    <property type="match status" value="2"/>
</dbReference>
<evidence type="ECO:0000256" key="6">
    <source>
        <dbReference type="RuleBase" id="RU000488"/>
    </source>
</evidence>
<dbReference type="PANTHER" id="PTHR46314">
    <property type="entry name" value="SOLUTE CARRIER FAMILY 25 MEMBER 44"/>
    <property type="match status" value="1"/>
</dbReference>
<feature type="transmembrane region" description="Helical" evidence="7">
    <location>
        <begin position="249"/>
        <end position="273"/>
    </location>
</feature>
<keyword evidence="6" id="KW-0813">Transport</keyword>
<dbReference type="InterPro" id="IPR042164">
    <property type="entry name" value="SLC25A44"/>
</dbReference>
<protein>
    <submittedName>
        <fullName evidence="8">Solute carrier family 25 member 44</fullName>
    </submittedName>
</protein>
<feature type="repeat" description="Solcar" evidence="5">
    <location>
        <begin position="113"/>
        <end position="207"/>
    </location>
</feature>
<gene>
    <name evidence="8" type="ORF">ElyMa_002281800</name>
</gene>
<feature type="repeat" description="Solcar" evidence="5">
    <location>
        <begin position="20"/>
        <end position="101"/>
    </location>
</feature>
<dbReference type="GO" id="GO:0016020">
    <property type="term" value="C:membrane"/>
    <property type="evidence" value="ECO:0007669"/>
    <property type="project" value="UniProtKB-SubCell"/>
</dbReference>
<evidence type="ECO:0000256" key="4">
    <source>
        <dbReference type="ARBA" id="ARBA00023136"/>
    </source>
</evidence>
<dbReference type="PROSITE" id="PS50920">
    <property type="entry name" value="SOLCAR"/>
    <property type="match status" value="2"/>
</dbReference>
<sequence>MSFEMEEIQVIELKMMDKRKYYPLTLASGLTIRSMLYPFMLIKTRLQIQRSKTVYNGTFDALIKIGRNEGTSGLYRGFWVSCLQLFPSMAYISSYEGMRHYMAEHMGVTENSTRAFVENKKSTPAKTASPEASREKAKAKEKLTKLQHFHISEEEARTRMGSLKAIIRAIYTQDGALGFYKGYFVSLACFAPNSALWWFFYDAYTSHNQGIKNNLFTAFFLLAYQLPGEAQAVNKGPPHHLIMCDLFEFFHVFSAVAISASVSLLSVILGLPLALRPCGFYTKLCLVMNCLVLLKVEGLHLRETVEILWREEGVWMATKGLSARLVQSITFSFFLMLGYETIKRWSVLDEYKDRIRW</sequence>
<keyword evidence="3 5" id="KW-0812">Transmembrane</keyword>
<evidence type="ECO:0000256" key="1">
    <source>
        <dbReference type="ARBA" id="ARBA00004141"/>
    </source>
</evidence>
<accession>A0AAV4G1V9</accession>
<dbReference type="InterPro" id="IPR023395">
    <property type="entry name" value="MCP_dom_sf"/>
</dbReference>
<evidence type="ECO:0000256" key="7">
    <source>
        <dbReference type="SAM" id="Phobius"/>
    </source>
</evidence>
<keyword evidence="9" id="KW-1185">Reference proteome</keyword>
<dbReference type="GO" id="GO:0015658">
    <property type="term" value="F:branched-chain amino acid transmembrane transporter activity"/>
    <property type="evidence" value="ECO:0007669"/>
    <property type="project" value="InterPro"/>
</dbReference>
<dbReference type="EMBL" id="BMAT01004723">
    <property type="protein sequence ID" value="GFR79126.1"/>
    <property type="molecule type" value="Genomic_DNA"/>
</dbReference>
<name>A0AAV4G1V9_9GAST</name>
<evidence type="ECO:0000313" key="8">
    <source>
        <dbReference type="EMBL" id="GFR79126.1"/>
    </source>
</evidence>
<dbReference type="Gene3D" id="1.50.40.10">
    <property type="entry name" value="Mitochondrial carrier domain"/>
    <property type="match status" value="2"/>
</dbReference>
<dbReference type="GO" id="GO:0009083">
    <property type="term" value="P:branched-chain amino acid catabolic process"/>
    <property type="evidence" value="ECO:0007669"/>
    <property type="project" value="InterPro"/>
</dbReference>
<organism evidence="8 9">
    <name type="scientific">Elysia marginata</name>
    <dbReference type="NCBI Taxonomy" id="1093978"/>
    <lineage>
        <taxon>Eukaryota</taxon>
        <taxon>Metazoa</taxon>
        <taxon>Spiralia</taxon>
        <taxon>Lophotrochozoa</taxon>
        <taxon>Mollusca</taxon>
        <taxon>Gastropoda</taxon>
        <taxon>Heterobranchia</taxon>
        <taxon>Euthyneura</taxon>
        <taxon>Panpulmonata</taxon>
        <taxon>Sacoglossa</taxon>
        <taxon>Placobranchoidea</taxon>
        <taxon>Plakobranchidae</taxon>
        <taxon>Elysia</taxon>
    </lineage>
</organism>
<proteinExistence type="inferred from homology"/>
<feature type="transmembrane region" description="Helical" evidence="7">
    <location>
        <begin position="21"/>
        <end position="42"/>
    </location>
</feature>
<comment type="similarity">
    <text evidence="2 6">Belongs to the mitochondrial carrier (TC 2.A.29) family.</text>
</comment>
<comment type="subcellular location">
    <subcellularLocation>
        <location evidence="1">Membrane</location>
        <topology evidence="1">Multi-pass membrane protein</topology>
    </subcellularLocation>
</comment>
<dbReference type="GO" id="GO:0005739">
    <property type="term" value="C:mitochondrion"/>
    <property type="evidence" value="ECO:0007669"/>
    <property type="project" value="InterPro"/>
</dbReference>
<dbReference type="AlphaFoldDB" id="A0AAV4G1V9"/>
<evidence type="ECO:0000256" key="3">
    <source>
        <dbReference type="ARBA" id="ARBA00022692"/>
    </source>
</evidence>
<evidence type="ECO:0000256" key="5">
    <source>
        <dbReference type="PROSITE-ProRule" id="PRU00282"/>
    </source>
</evidence>
<keyword evidence="7" id="KW-1133">Transmembrane helix</keyword>
<dbReference type="SUPFAM" id="SSF103506">
    <property type="entry name" value="Mitochondrial carrier"/>
    <property type="match status" value="1"/>
</dbReference>
<comment type="caution">
    <text evidence="8">The sequence shown here is derived from an EMBL/GenBank/DDBJ whole genome shotgun (WGS) entry which is preliminary data.</text>
</comment>
<dbReference type="Proteomes" id="UP000762676">
    <property type="component" value="Unassembled WGS sequence"/>
</dbReference>
<dbReference type="PANTHER" id="PTHR46314:SF2">
    <property type="entry name" value="SOLUTE CARRIER FAMILY 25 MEMBER 44"/>
    <property type="match status" value="1"/>
</dbReference>
<evidence type="ECO:0000256" key="2">
    <source>
        <dbReference type="ARBA" id="ARBA00006375"/>
    </source>
</evidence>
<reference evidence="8 9" key="1">
    <citation type="journal article" date="2021" name="Elife">
        <title>Chloroplast acquisition without the gene transfer in kleptoplastic sea slugs, Plakobranchus ocellatus.</title>
        <authorList>
            <person name="Maeda T."/>
            <person name="Takahashi S."/>
            <person name="Yoshida T."/>
            <person name="Shimamura S."/>
            <person name="Takaki Y."/>
            <person name="Nagai Y."/>
            <person name="Toyoda A."/>
            <person name="Suzuki Y."/>
            <person name="Arimoto A."/>
            <person name="Ishii H."/>
            <person name="Satoh N."/>
            <person name="Nishiyama T."/>
            <person name="Hasebe M."/>
            <person name="Maruyama T."/>
            <person name="Minagawa J."/>
            <person name="Obokata J."/>
            <person name="Shigenobu S."/>
        </authorList>
    </citation>
    <scope>NUCLEOTIDE SEQUENCE [LARGE SCALE GENOMIC DNA]</scope>
</reference>
<keyword evidence="4 5" id="KW-0472">Membrane</keyword>